<evidence type="ECO:0000313" key="1">
    <source>
        <dbReference type="EMBL" id="ARJ70442.1"/>
    </source>
</evidence>
<dbReference type="AlphaFoldDB" id="A0A1W6CZZ3"/>
<organism evidence="1 2">
    <name type="scientific">Paracoccus contaminans</name>
    <dbReference type="NCBI Taxonomy" id="1945662"/>
    <lineage>
        <taxon>Bacteria</taxon>
        <taxon>Pseudomonadati</taxon>
        <taxon>Pseudomonadota</taxon>
        <taxon>Alphaproteobacteria</taxon>
        <taxon>Rhodobacterales</taxon>
        <taxon>Paracoccaceae</taxon>
        <taxon>Paracoccus</taxon>
    </lineage>
</organism>
<keyword evidence="2" id="KW-1185">Reference proteome</keyword>
<dbReference type="Proteomes" id="UP000193017">
    <property type="component" value="Chromosome"/>
</dbReference>
<name>A0A1W6CZZ3_9RHOB</name>
<proteinExistence type="predicted"/>
<reference evidence="1 2" key="1">
    <citation type="submission" date="2017-03" db="EMBL/GenBank/DDBJ databases">
        <title>Genome sequence of Paracoccus contaminans isolated from a water microcosm.</title>
        <authorList>
            <person name="Aurass P."/>
            <person name="Karste S."/>
            <person name="Trost E."/>
            <person name="Glaeser S.P."/>
            <person name="Kaempfer P."/>
            <person name="Flieger A."/>
        </authorList>
    </citation>
    <scope>NUCLEOTIDE SEQUENCE [LARGE SCALE GENOMIC DNA]</scope>
    <source>
        <strain evidence="2">RKI 16-01929T\LMG 29738T\CCM 8701T\CIP 111112T</strain>
    </source>
</reference>
<protein>
    <recommendedName>
        <fullName evidence="3">Type III secretion protein</fullName>
    </recommendedName>
</protein>
<sequence>MMTSAVPADQTDDLHLLMATAILCGQRGVEAHLLPVFDSWALAYPRDALAGIGRGLYLLGQGDAESAFQTIRHAAENSLTRADQARDVLESLAADLPQYAG</sequence>
<evidence type="ECO:0000313" key="2">
    <source>
        <dbReference type="Proteomes" id="UP000193017"/>
    </source>
</evidence>
<gene>
    <name evidence="1" type="ORF">B0A89_13150</name>
</gene>
<dbReference type="KEGG" id="pcon:B0A89_13150"/>
<evidence type="ECO:0008006" key="3">
    <source>
        <dbReference type="Google" id="ProtNLM"/>
    </source>
</evidence>
<dbReference type="STRING" id="1945662.B0A89_13150"/>
<dbReference type="EMBL" id="CP020612">
    <property type="protein sequence ID" value="ARJ70442.1"/>
    <property type="molecule type" value="Genomic_DNA"/>
</dbReference>
<accession>A0A1W6CZZ3</accession>